<dbReference type="PANTHER" id="PTHR21310:SF54">
    <property type="entry name" value="AMINOGLYCOSIDE PHOSPHOTRANSFERASE DOMAIN-CONTAINING PROTEIN"/>
    <property type="match status" value="1"/>
</dbReference>
<dbReference type="Pfam" id="PF01636">
    <property type="entry name" value="APH"/>
    <property type="match status" value="1"/>
</dbReference>
<dbReference type="GO" id="GO:0016301">
    <property type="term" value="F:kinase activity"/>
    <property type="evidence" value="ECO:0007669"/>
    <property type="project" value="UniProtKB-KW"/>
</dbReference>
<dbReference type="CDD" id="cd05120">
    <property type="entry name" value="APH_ChoK_like"/>
    <property type="match status" value="1"/>
</dbReference>
<dbReference type="Proteomes" id="UP000799764">
    <property type="component" value="Unassembled WGS sequence"/>
</dbReference>
<proteinExistence type="predicted"/>
<dbReference type="PANTHER" id="PTHR21310">
    <property type="entry name" value="AMINOGLYCOSIDE PHOSPHOTRANSFERASE-RELATED-RELATED"/>
    <property type="match status" value="1"/>
</dbReference>
<keyword evidence="3" id="KW-1185">Reference proteome</keyword>
<dbReference type="EMBL" id="MU001498">
    <property type="protein sequence ID" value="KAF2446171.1"/>
    <property type="molecule type" value="Genomic_DNA"/>
</dbReference>
<evidence type="ECO:0000259" key="1">
    <source>
        <dbReference type="Pfam" id="PF01636"/>
    </source>
</evidence>
<sequence>MGETYFILREYACLGCCLAGGPCRRPRAHEALVPLFYSLPNTFLVERIVIMEPHKKAEQTLEGSPHLEVNGLFPSSEDVIFPDSSFFQRPYAPTSLPSAAEVREVANQSADPHARNVNRPPPVRFPSMHLLVKYGREVTIAEAQCLLFIRRTLSQTVPVPEVFGWCKDDNQTFIYMELVDGITLETSWETMVEDDRLAICQQLRHMADAWRSLKNVYASPFLGHVGKQPLLDIIFTDTCSPTAGPFSSVSEFHDWFTSTYGPDRYVDVKDIPTHPYHSFLSDDFPIVSTHGDLHSSNIMVSLGPNPRVVAIVDWHQSGWYPSYWEYCKARWTSRIGKEWETNYLPLFLDRYDCYDYWDYFVLARGA</sequence>
<comment type="caution">
    <text evidence="2">The sequence shown here is derived from an EMBL/GenBank/DDBJ whole genome shotgun (WGS) entry which is preliminary data.</text>
</comment>
<dbReference type="AlphaFoldDB" id="A0A9P4PNS1"/>
<name>A0A9P4PNS1_9PLEO</name>
<dbReference type="SUPFAM" id="SSF56112">
    <property type="entry name" value="Protein kinase-like (PK-like)"/>
    <property type="match status" value="1"/>
</dbReference>
<evidence type="ECO:0000313" key="3">
    <source>
        <dbReference type="Proteomes" id="UP000799764"/>
    </source>
</evidence>
<keyword evidence="2" id="KW-0418">Kinase</keyword>
<dbReference type="InterPro" id="IPR051678">
    <property type="entry name" value="AGP_Transferase"/>
</dbReference>
<accession>A0A9P4PNS1</accession>
<gene>
    <name evidence="2" type="ORF">P171DRAFT_442598</name>
</gene>
<dbReference type="InterPro" id="IPR002575">
    <property type="entry name" value="Aminoglycoside_PTrfase"/>
</dbReference>
<feature type="domain" description="Aminoglycoside phosphotransferase" evidence="1">
    <location>
        <begin position="141"/>
        <end position="352"/>
    </location>
</feature>
<dbReference type="OrthoDB" id="5404599at2759"/>
<keyword evidence="2" id="KW-0808">Transferase</keyword>
<reference evidence="2" key="1">
    <citation type="journal article" date="2020" name="Stud. Mycol.">
        <title>101 Dothideomycetes genomes: a test case for predicting lifestyles and emergence of pathogens.</title>
        <authorList>
            <person name="Haridas S."/>
            <person name="Albert R."/>
            <person name="Binder M."/>
            <person name="Bloem J."/>
            <person name="Labutti K."/>
            <person name="Salamov A."/>
            <person name="Andreopoulos B."/>
            <person name="Baker S."/>
            <person name="Barry K."/>
            <person name="Bills G."/>
            <person name="Bluhm B."/>
            <person name="Cannon C."/>
            <person name="Castanera R."/>
            <person name="Culley D."/>
            <person name="Daum C."/>
            <person name="Ezra D."/>
            <person name="Gonzalez J."/>
            <person name="Henrissat B."/>
            <person name="Kuo A."/>
            <person name="Liang C."/>
            <person name="Lipzen A."/>
            <person name="Lutzoni F."/>
            <person name="Magnuson J."/>
            <person name="Mondo S."/>
            <person name="Nolan M."/>
            <person name="Ohm R."/>
            <person name="Pangilinan J."/>
            <person name="Park H.-J."/>
            <person name="Ramirez L."/>
            <person name="Alfaro M."/>
            <person name="Sun H."/>
            <person name="Tritt A."/>
            <person name="Yoshinaga Y."/>
            <person name="Zwiers L.-H."/>
            <person name="Turgeon B."/>
            <person name="Goodwin S."/>
            <person name="Spatafora J."/>
            <person name="Crous P."/>
            <person name="Grigoriev I."/>
        </authorList>
    </citation>
    <scope>NUCLEOTIDE SEQUENCE</scope>
    <source>
        <strain evidence="2">CBS 690.94</strain>
    </source>
</reference>
<dbReference type="InterPro" id="IPR011009">
    <property type="entry name" value="Kinase-like_dom_sf"/>
</dbReference>
<protein>
    <submittedName>
        <fullName evidence="2">Kinase-like protein</fullName>
    </submittedName>
</protein>
<organism evidence="2 3">
    <name type="scientific">Karstenula rhodostoma CBS 690.94</name>
    <dbReference type="NCBI Taxonomy" id="1392251"/>
    <lineage>
        <taxon>Eukaryota</taxon>
        <taxon>Fungi</taxon>
        <taxon>Dikarya</taxon>
        <taxon>Ascomycota</taxon>
        <taxon>Pezizomycotina</taxon>
        <taxon>Dothideomycetes</taxon>
        <taxon>Pleosporomycetidae</taxon>
        <taxon>Pleosporales</taxon>
        <taxon>Massarineae</taxon>
        <taxon>Didymosphaeriaceae</taxon>
        <taxon>Karstenula</taxon>
    </lineage>
</organism>
<evidence type="ECO:0000313" key="2">
    <source>
        <dbReference type="EMBL" id="KAF2446171.1"/>
    </source>
</evidence>
<dbReference type="Gene3D" id="3.90.1200.10">
    <property type="match status" value="1"/>
</dbReference>